<evidence type="ECO:0000259" key="2">
    <source>
        <dbReference type="Pfam" id="PF07859"/>
    </source>
</evidence>
<gene>
    <name evidence="3" type="ORF">N7493_006876</name>
</gene>
<dbReference type="Pfam" id="PF07859">
    <property type="entry name" value="Abhydrolase_3"/>
    <property type="match status" value="1"/>
</dbReference>
<evidence type="ECO:0000313" key="4">
    <source>
        <dbReference type="Proteomes" id="UP001215712"/>
    </source>
</evidence>
<accession>A0AAD6HKB6</accession>
<dbReference type="SUPFAM" id="SSF53474">
    <property type="entry name" value="alpha/beta-Hydrolases"/>
    <property type="match status" value="1"/>
</dbReference>
<reference evidence="3" key="2">
    <citation type="submission" date="2023-01" db="EMBL/GenBank/DDBJ databases">
        <authorList>
            <person name="Petersen C."/>
        </authorList>
    </citation>
    <scope>NUCLEOTIDE SEQUENCE</scope>
    <source>
        <strain evidence="3">IBT 17514</strain>
    </source>
</reference>
<dbReference type="InterPro" id="IPR013094">
    <property type="entry name" value="AB_hydrolase_3"/>
</dbReference>
<dbReference type="EMBL" id="JAQJAN010000009">
    <property type="protein sequence ID" value="KAJ5719998.1"/>
    <property type="molecule type" value="Genomic_DNA"/>
</dbReference>
<dbReference type="Gene3D" id="3.40.50.1820">
    <property type="entry name" value="alpha/beta hydrolase"/>
    <property type="match status" value="1"/>
</dbReference>
<comment type="caution">
    <text evidence="3">The sequence shown here is derived from an EMBL/GenBank/DDBJ whole genome shotgun (WGS) entry which is preliminary data.</text>
</comment>
<dbReference type="InterPro" id="IPR029058">
    <property type="entry name" value="AB_hydrolase_fold"/>
</dbReference>
<organism evidence="3 4">
    <name type="scientific">Penicillium malachiteum</name>
    <dbReference type="NCBI Taxonomy" id="1324776"/>
    <lineage>
        <taxon>Eukaryota</taxon>
        <taxon>Fungi</taxon>
        <taxon>Dikarya</taxon>
        <taxon>Ascomycota</taxon>
        <taxon>Pezizomycotina</taxon>
        <taxon>Eurotiomycetes</taxon>
        <taxon>Eurotiomycetidae</taxon>
        <taxon>Eurotiales</taxon>
        <taxon>Aspergillaceae</taxon>
        <taxon>Penicillium</taxon>
    </lineage>
</organism>
<name>A0AAD6HKB6_9EURO</name>
<feature type="domain" description="Alpha/beta hydrolase fold-3" evidence="2">
    <location>
        <begin position="121"/>
        <end position="343"/>
    </location>
</feature>
<dbReference type="AlphaFoldDB" id="A0AAD6HKB6"/>
<dbReference type="PANTHER" id="PTHR48081:SF8">
    <property type="entry name" value="ALPHA_BETA HYDROLASE FOLD-3 DOMAIN-CONTAINING PROTEIN-RELATED"/>
    <property type="match status" value="1"/>
</dbReference>
<dbReference type="Proteomes" id="UP001215712">
    <property type="component" value="Unassembled WGS sequence"/>
</dbReference>
<reference evidence="3" key="1">
    <citation type="journal article" date="2023" name="IMA Fungus">
        <title>Comparative genomic study of the Penicillium genus elucidates a diverse pangenome and 15 lateral gene transfer events.</title>
        <authorList>
            <person name="Petersen C."/>
            <person name="Sorensen T."/>
            <person name="Nielsen M.R."/>
            <person name="Sondergaard T.E."/>
            <person name="Sorensen J.L."/>
            <person name="Fitzpatrick D.A."/>
            <person name="Frisvad J.C."/>
            <person name="Nielsen K.L."/>
        </authorList>
    </citation>
    <scope>NUCLEOTIDE SEQUENCE</scope>
    <source>
        <strain evidence="3">IBT 17514</strain>
    </source>
</reference>
<dbReference type="GO" id="GO:0072330">
    <property type="term" value="P:monocarboxylic acid biosynthetic process"/>
    <property type="evidence" value="ECO:0007669"/>
    <property type="project" value="UniProtKB-ARBA"/>
</dbReference>
<dbReference type="PANTHER" id="PTHR48081">
    <property type="entry name" value="AB HYDROLASE SUPERFAMILY PROTEIN C4A8.06C"/>
    <property type="match status" value="1"/>
</dbReference>
<sequence length="369" mass="40990">MSQQEHLVDNPALHKPQFTEIQQPLHNSIPADLVGRYDPVYVEHYNKHNAGRLHTHEVPIEEFRKNPGRFLVAYGRAQGPDVYRITEQKCPVKGGEITIRIFEPHPKLNEQGEQKKRAAYINFHGGGWVFGNLSTDHDFCKTLVDGLAGDLVAFDVDYRLAPENPFPIPVEDCWAAFNWLRTEKAAEFNLDTGRFAVGGASAGGHLAAVIAHLCRNEAIPLRLQVLIVPVCDMHHFTPEGEFDRDNCPYESYREMEFAPALPMARMAYFHRHFLGVPRPAPSDEDWKISPILASSFEGLAPALVSTAELDPLRDEGEAYAAKLKAAGVPVQLKRFPGAPHTFHALDGILKVGQQGNATVIAALKREVGA</sequence>
<dbReference type="GO" id="GO:0017000">
    <property type="term" value="P:antibiotic biosynthetic process"/>
    <property type="evidence" value="ECO:0007669"/>
    <property type="project" value="UniProtKB-ARBA"/>
</dbReference>
<dbReference type="InterPro" id="IPR050300">
    <property type="entry name" value="GDXG_lipolytic_enzyme"/>
</dbReference>
<evidence type="ECO:0000256" key="1">
    <source>
        <dbReference type="ARBA" id="ARBA00022801"/>
    </source>
</evidence>
<keyword evidence="1" id="KW-0378">Hydrolase</keyword>
<proteinExistence type="predicted"/>
<dbReference type="GO" id="GO:0016787">
    <property type="term" value="F:hydrolase activity"/>
    <property type="evidence" value="ECO:0007669"/>
    <property type="project" value="UniProtKB-KW"/>
</dbReference>
<keyword evidence="4" id="KW-1185">Reference proteome</keyword>
<protein>
    <submittedName>
        <fullName evidence="3">Esterase</fullName>
    </submittedName>
</protein>
<evidence type="ECO:0000313" key="3">
    <source>
        <dbReference type="EMBL" id="KAJ5719998.1"/>
    </source>
</evidence>